<proteinExistence type="inferred from homology"/>
<dbReference type="InterPro" id="IPR006390">
    <property type="entry name" value="DHP_synth_dom"/>
</dbReference>
<dbReference type="InterPro" id="IPR011005">
    <property type="entry name" value="Dihydropteroate_synth-like_sf"/>
</dbReference>
<keyword evidence="7 9" id="KW-0460">Magnesium</keyword>
<evidence type="ECO:0000256" key="7">
    <source>
        <dbReference type="ARBA" id="ARBA00022842"/>
    </source>
</evidence>
<comment type="catalytic activity">
    <reaction evidence="1">
        <text>(7,8-dihydropterin-6-yl)methyl diphosphate + 4-aminobenzoate = 7,8-dihydropteroate + diphosphate</text>
        <dbReference type="Rhea" id="RHEA:19949"/>
        <dbReference type="ChEBI" id="CHEBI:17836"/>
        <dbReference type="ChEBI" id="CHEBI:17839"/>
        <dbReference type="ChEBI" id="CHEBI:33019"/>
        <dbReference type="ChEBI" id="CHEBI:72950"/>
        <dbReference type="EC" id="2.5.1.15"/>
    </reaction>
</comment>
<evidence type="ECO:0000256" key="3">
    <source>
        <dbReference type="ARBA" id="ARBA00004763"/>
    </source>
</evidence>
<dbReference type="Pfam" id="PF00809">
    <property type="entry name" value="Pterin_bind"/>
    <property type="match status" value="1"/>
</dbReference>
<comment type="similarity">
    <text evidence="9">Belongs to the DHPS family.</text>
</comment>
<dbReference type="EC" id="2.5.1.15" evidence="4 9"/>
<evidence type="ECO:0000313" key="11">
    <source>
        <dbReference type="EMBL" id="ENV59169.1"/>
    </source>
</evidence>
<gene>
    <name evidence="11" type="ORF">F950_03250</name>
</gene>
<evidence type="ECO:0000256" key="4">
    <source>
        <dbReference type="ARBA" id="ARBA00012458"/>
    </source>
</evidence>
<evidence type="ECO:0000256" key="9">
    <source>
        <dbReference type="RuleBase" id="RU361205"/>
    </source>
</evidence>
<dbReference type="SUPFAM" id="SSF51717">
    <property type="entry name" value="Dihydropteroate synthetase-like"/>
    <property type="match status" value="1"/>
</dbReference>
<keyword evidence="12" id="KW-1185">Reference proteome</keyword>
<dbReference type="InterPro" id="IPR000489">
    <property type="entry name" value="Pterin-binding_dom"/>
</dbReference>
<organism evidence="11 12">
    <name type="scientific">Acinetobacter soli NIPH 2899</name>
    <dbReference type="NCBI Taxonomy" id="1217677"/>
    <lineage>
        <taxon>Bacteria</taxon>
        <taxon>Pseudomonadati</taxon>
        <taxon>Pseudomonadota</taxon>
        <taxon>Gammaproteobacteria</taxon>
        <taxon>Moraxellales</taxon>
        <taxon>Moraxellaceae</taxon>
        <taxon>Acinetobacter</taxon>
    </lineage>
</organism>
<keyword evidence="6 9" id="KW-0479">Metal-binding</keyword>
<comment type="function">
    <text evidence="9">Catalyzes the condensation of para-aminobenzoate (pABA) with 6-hydroxymethyl-7,8-dihydropterin diphosphate (DHPt-PP) to form 7,8-dihydropteroate (H2Pte), the immediate precursor of folate derivatives.</text>
</comment>
<dbReference type="RefSeq" id="WP_004948908.1">
    <property type="nucleotide sequence ID" value="NZ_KB849643.1"/>
</dbReference>
<evidence type="ECO:0000256" key="6">
    <source>
        <dbReference type="ARBA" id="ARBA00022723"/>
    </source>
</evidence>
<dbReference type="EMBL" id="APPV01000013">
    <property type="protein sequence ID" value="ENV59169.1"/>
    <property type="molecule type" value="Genomic_DNA"/>
</dbReference>
<keyword evidence="5 9" id="KW-0808">Transferase</keyword>
<evidence type="ECO:0000256" key="2">
    <source>
        <dbReference type="ARBA" id="ARBA00001946"/>
    </source>
</evidence>
<dbReference type="Gene3D" id="3.20.20.20">
    <property type="entry name" value="Dihydropteroate synthase-like"/>
    <property type="match status" value="1"/>
</dbReference>
<comment type="pathway">
    <text evidence="3 9">Cofactor biosynthesis; tetrahydrofolate biosynthesis; 7,8-dihydrofolate from 2-amino-4-hydroxy-6-hydroxymethyl-7,8-dihydropteridine diphosphate and 4-aminobenzoate: step 1/2.</text>
</comment>
<dbReference type="NCBIfam" id="TIGR01496">
    <property type="entry name" value="DHPS"/>
    <property type="match status" value="1"/>
</dbReference>
<accession>A0ABN0JUN0</accession>
<evidence type="ECO:0000256" key="8">
    <source>
        <dbReference type="ARBA" id="ARBA00022909"/>
    </source>
</evidence>
<evidence type="ECO:0000259" key="10">
    <source>
        <dbReference type="PROSITE" id="PS50972"/>
    </source>
</evidence>
<dbReference type="PROSITE" id="PS00792">
    <property type="entry name" value="DHPS_1"/>
    <property type="match status" value="1"/>
</dbReference>
<evidence type="ECO:0000256" key="5">
    <source>
        <dbReference type="ARBA" id="ARBA00022679"/>
    </source>
</evidence>
<dbReference type="PROSITE" id="PS00793">
    <property type="entry name" value="DHPS_2"/>
    <property type="match status" value="1"/>
</dbReference>
<dbReference type="Proteomes" id="UP000018433">
    <property type="component" value="Unassembled WGS sequence"/>
</dbReference>
<sequence length="284" mass="30713">MRLMPLPQKVISCGSLELDLSCPHVMGILNVTPDSFSDGGKHNSKVAAIVHAQQMIAHGASIIDIGGESTRPGASIVEVEEEIQRVVPVVEALAQKNVIISIDTSQPRVIEAAVAAGAHIWNDVRALTRPGALEMAARLNIPVIIMHMRGEPTTMNQLDQYDNVIEDVINELQQRIQAALSAGIRQEHIIVDPGFGFAKNAQQNLTLLNALWRFTDLGYPVLSGLSRKRFVGEVLQGASADQRMVGSVTGHLLSFQQGASIVRVHDVKATVDAVRMWQAMLAAS</sequence>
<dbReference type="PANTHER" id="PTHR20941">
    <property type="entry name" value="FOLATE SYNTHESIS PROTEINS"/>
    <property type="match status" value="1"/>
</dbReference>
<comment type="caution">
    <text evidence="11">The sequence shown here is derived from an EMBL/GenBank/DDBJ whole genome shotgun (WGS) entry which is preliminary data.</text>
</comment>
<dbReference type="PROSITE" id="PS50972">
    <property type="entry name" value="PTERIN_BINDING"/>
    <property type="match status" value="1"/>
</dbReference>
<name>A0ABN0JUN0_9GAMM</name>
<reference evidence="11 12" key="1">
    <citation type="submission" date="2013-02" db="EMBL/GenBank/DDBJ databases">
        <title>The Genome Sequence of Acinetobacter soli NIPH 2899.</title>
        <authorList>
            <consortium name="The Broad Institute Genome Sequencing Platform"/>
            <consortium name="The Broad Institute Genome Sequencing Center for Infectious Disease"/>
            <person name="Cerqueira G."/>
            <person name="Feldgarden M."/>
            <person name="Courvalin P."/>
            <person name="Perichon B."/>
            <person name="Grillot-Courvalin C."/>
            <person name="Clermont D."/>
            <person name="Rocha E."/>
            <person name="Yoon E.-J."/>
            <person name="Nemec A."/>
            <person name="Walker B."/>
            <person name="Young S.K."/>
            <person name="Zeng Q."/>
            <person name="Gargeya S."/>
            <person name="Fitzgerald M."/>
            <person name="Haas B."/>
            <person name="Abouelleil A."/>
            <person name="Alvarado L."/>
            <person name="Arachchi H.M."/>
            <person name="Berlin A.M."/>
            <person name="Chapman S.B."/>
            <person name="Dewar J."/>
            <person name="Goldberg J."/>
            <person name="Griggs A."/>
            <person name="Gujja S."/>
            <person name="Hansen M."/>
            <person name="Howarth C."/>
            <person name="Imamovic A."/>
            <person name="Larimer J."/>
            <person name="McCowan C."/>
            <person name="Murphy C."/>
            <person name="Neiman D."/>
            <person name="Pearson M."/>
            <person name="Priest M."/>
            <person name="Roberts A."/>
            <person name="Saif S."/>
            <person name="Shea T."/>
            <person name="Sisk P."/>
            <person name="Sykes S."/>
            <person name="Wortman J."/>
            <person name="Nusbaum C."/>
            <person name="Birren B."/>
        </authorList>
    </citation>
    <scope>NUCLEOTIDE SEQUENCE [LARGE SCALE GENOMIC DNA]</scope>
    <source>
        <strain evidence="11 12">NIPH 2899</strain>
    </source>
</reference>
<dbReference type="PANTHER" id="PTHR20941:SF1">
    <property type="entry name" value="FOLIC ACID SYNTHESIS PROTEIN FOL1"/>
    <property type="match status" value="1"/>
</dbReference>
<feature type="domain" description="Pterin-binding" evidence="10">
    <location>
        <begin position="23"/>
        <end position="275"/>
    </location>
</feature>
<dbReference type="InterPro" id="IPR045031">
    <property type="entry name" value="DHP_synth-like"/>
</dbReference>
<comment type="cofactor">
    <cofactor evidence="2 9">
        <name>Mg(2+)</name>
        <dbReference type="ChEBI" id="CHEBI:18420"/>
    </cofactor>
</comment>
<keyword evidence="8 9" id="KW-0289">Folate biosynthesis</keyword>
<protein>
    <recommendedName>
        <fullName evidence="4 9">Dihydropteroate synthase</fullName>
        <shortName evidence="9">DHPS</shortName>
        <ecNumber evidence="4 9">2.5.1.15</ecNumber>
    </recommendedName>
    <alternativeName>
        <fullName evidence="9">Dihydropteroate pyrophosphorylase</fullName>
    </alternativeName>
</protein>
<evidence type="ECO:0000313" key="12">
    <source>
        <dbReference type="Proteomes" id="UP000018433"/>
    </source>
</evidence>
<dbReference type="CDD" id="cd00739">
    <property type="entry name" value="DHPS"/>
    <property type="match status" value="1"/>
</dbReference>
<evidence type="ECO:0000256" key="1">
    <source>
        <dbReference type="ARBA" id="ARBA00000012"/>
    </source>
</evidence>